<dbReference type="Proteomes" id="UP001054837">
    <property type="component" value="Unassembled WGS sequence"/>
</dbReference>
<evidence type="ECO:0000313" key="2">
    <source>
        <dbReference type="Proteomes" id="UP001054837"/>
    </source>
</evidence>
<dbReference type="AlphaFoldDB" id="A0AAV4ULB5"/>
<reference evidence="1 2" key="1">
    <citation type="submission" date="2021-06" db="EMBL/GenBank/DDBJ databases">
        <title>Caerostris darwini draft genome.</title>
        <authorList>
            <person name="Kono N."/>
            <person name="Arakawa K."/>
        </authorList>
    </citation>
    <scope>NUCLEOTIDE SEQUENCE [LARGE SCALE GENOMIC DNA]</scope>
</reference>
<evidence type="ECO:0000313" key="1">
    <source>
        <dbReference type="EMBL" id="GIY58622.1"/>
    </source>
</evidence>
<protein>
    <submittedName>
        <fullName evidence="1">Uncharacterized protein</fullName>
    </submittedName>
</protein>
<organism evidence="1 2">
    <name type="scientific">Caerostris darwini</name>
    <dbReference type="NCBI Taxonomy" id="1538125"/>
    <lineage>
        <taxon>Eukaryota</taxon>
        <taxon>Metazoa</taxon>
        <taxon>Ecdysozoa</taxon>
        <taxon>Arthropoda</taxon>
        <taxon>Chelicerata</taxon>
        <taxon>Arachnida</taxon>
        <taxon>Araneae</taxon>
        <taxon>Araneomorphae</taxon>
        <taxon>Entelegynae</taxon>
        <taxon>Araneoidea</taxon>
        <taxon>Araneidae</taxon>
        <taxon>Caerostris</taxon>
    </lineage>
</organism>
<comment type="caution">
    <text evidence="1">The sequence shown here is derived from an EMBL/GenBank/DDBJ whole genome shotgun (WGS) entry which is preliminary data.</text>
</comment>
<sequence>MEKAIFKLSCLSGGIRLIRYSPSVSLCLSSLRSILDSSNKSCNNEILHPLLLCHVRSPVPQLRLAGGRQPHGVRPPP</sequence>
<gene>
    <name evidence="1" type="ORF">CDAR_226191</name>
</gene>
<accession>A0AAV4ULB5</accession>
<keyword evidence="2" id="KW-1185">Reference proteome</keyword>
<dbReference type="EMBL" id="BPLQ01011521">
    <property type="protein sequence ID" value="GIY58622.1"/>
    <property type="molecule type" value="Genomic_DNA"/>
</dbReference>
<proteinExistence type="predicted"/>
<name>A0AAV4ULB5_9ARAC</name>